<evidence type="ECO:0000256" key="5">
    <source>
        <dbReference type="ARBA" id="ARBA00023033"/>
    </source>
</evidence>
<sequence>MKVIIVGAGIAGLSAAIGLRRAGHDVQIIEKSSMLHEVGAAINVCPNASRVLDTWGFSVKRARFVTAKTVIFASGETLEPFDRQDYAYLEKEYGAAFYFSHRVDLHNELRHLATREEGPGKPAEILERREAVGYDPEGGVVKLLDGTTMKADLIIGADGIHSKAVKSVVGYENPAVPVGISCFRFLLPSQEIFDDPETAGLMENHDGRGRSYVSSKDGHLRIIMYPCRENQVQNLVFTCPDSEKLNSSEGWNIPVDKSVMLEEMDGFHPSLEALLRKASDVKLWKLLFRAPLPSWHKSRVALIGDAAHPMLPYQGQGGAQAIEDGCALGLLFTNFSATDATSISSRLDSFENVRRNRASAMQMFSNAGQDEAEKIRESALPYVKDGKVPSNPKEYTEYNFRHDVVKACEEELRRIGEKN</sequence>
<dbReference type="Pfam" id="PF01494">
    <property type="entry name" value="FAD_binding_3"/>
    <property type="match status" value="1"/>
</dbReference>
<evidence type="ECO:0000256" key="2">
    <source>
        <dbReference type="ARBA" id="ARBA00022630"/>
    </source>
</evidence>
<dbReference type="Gene3D" id="3.50.50.60">
    <property type="entry name" value="FAD/NAD(P)-binding domain"/>
    <property type="match status" value="1"/>
</dbReference>
<evidence type="ECO:0000313" key="8">
    <source>
        <dbReference type="Proteomes" id="UP000184330"/>
    </source>
</evidence>
<dbReference type="PRINTS" id="PR00420">
    <property type="entry name" value="RNGMNOXGNASE"/>
</dbReference>
<dbReference type="AlphaFoldDB" id="A0A1L7XM32"/>
<protein>
    <submittedName>
        <fullName evidence="7">Related to salicylate 1-monooxygenase</fullName>
    </submittedName>
</protein>
<dbReference type="SUPFAM" id="SSF54373">
    <property type="entry name" value="FAD-linked reductases, C-terminal domain"/>
    <property type="match status" value="1"/>
</dbReference>
<dbReference type="InterPro" id="IPR050493">
    <property type="entry name" value="FAD-dep_Monooxygenase_BioMet"/>
</dbReference>
<evidence type="ECO:0000313" key="7">
    <source>
        <dbReference type="EMBL" id="CZR66068.1"/>
    </source>
</evidence>
<accession>A0A1L7XM32</accession>
<evidence type="ECO:0000256" key="1">
    <source>
        <dbReference type="ARBA" id="ARBA00007992"/>
    </source>
</evidence>
<comment type="similarity">
    <text evidence="1">Belongs to the paxM FAD-dependent monooxygenase family.</text>
</comment>
<keyword evidence="3" id="KW-0274">FAD</keyword>
<dbReference type="GO" id="GO:0004497">
    <property type="term" value="F:monooxygenase activity"/>
    <property type="evidence" value="ECO:0007669"/>
    <property type="project" value="UniProtKB-KW"/>
</dbReference>
<organism evidence="7 8">
    <name type="scientific">Phialocephala subalpina</name>
    <dbReference type="NCBI Taxonomy" id="576137"/>
    <lineage>
        <taxon>Eukaryota</taxon>
        <taxon>Fungi</taxon>
        <taxon>Dikarya</taxon>
        <taxon>Ascomycota</taxon>
        <taxon>Pezizomycotina</taxon>
        <taxon>Leotiomycetes</taxon>
        <taxon>Helotiales</taxon>
        <taxon>Mollisiaceae</taxon>
        <taxon>Phialocephala</taxon>
        <taxon>Phialocephala fortinii species complex</taxon>
    </lineage>
</organism>
<reference evidence="7 8" key="1">
    <citation type="submission" date="2016-03" db="EMBL/GenBank/DDBJ databases">
        <authorList>
            <person name="Ploux O."/>
        </authorList>
    </citation>
    <scope>NUCLEOTIDE SEQUENCE [LARGE SCALE GENOMIC DNA]</scope>
    <source>
        <strain evidence="7 8">UAMH 11012</strain>
    </source>
</reference>
<proteinExistence type="inferred from homology"/>
<dbReference type="GO" id="GO:0071949">
    <property type="term" value="F:FAD binding"/>
    <property type="evidence" value="ECO:0007669"/>
    <property type="project" value="InterPro"/>
</dbReference>
<dbReference type="EMBL" id="FJOG01000034">
    <property type="protein sequence ID" value="CZR66068.1"/>
    <property type="molecule type" value="Genomic_DNA"/>
</dbReference>
<dbReference type="STRING" id="576137.A0A1L7XM32"/>
<dbReference type="InterPro" id="IPR002938">
    <property type="entry name" value="FAD-bd"/>
</dbReference>
<evidence type="ECO:0000259" key="6">
    <source>
        <dbReference type="Pfam" id="PF01494"/>
    </source>
</evidence>
<feature type="domain" description="FAD-binding" evidence="6">
    <location>
        <begin position="2"/>
        <end position="364"/>
    </location>
</feature>
<dbReference type="PANTHER" id="PTHR13789">
    <property type="entry name" value="MONOOXYGENASE"/>
    <property type="match status" value="1"/>
</dbReference>
<dbReference type="SUPFAM" id="SSF51905">
    <property type="entry name" value="FAD/NAD(P)-binding domain"/>
    <property type="match status" value="1"/>
</dbReference>
<dbReference type="InterPro" id="IPR036188">
    <property type="entry name" value="FAD/NAD-bd_sf"/>
</dbReference>
<evidence type="ECO:0000256" key="3">
    <source>
        <dbReference type="ARBA" id="ARBA00022827"/>
    </source>
</evidence>
<evidence type="ECO:0000256" key="4">
    <source>
        <dbReference type="ARBA" id="ARBA00023002"/>
    </source>
</evidence>
<keyword evidence="4" id="KW-0560">Oxidoreductase</keyword>
<name>A0A1L7XM32_9HELO</name>
<dbReference type="PANTHER" id="PTHR13789:SF215">
    <property type="entry name" value="FAD-BINDING DOMAIN-CONTAINING PROTEIN-RELATED"/>
    <property type="match status" value="1"/>
</dbReference>
<dbReference type="OrthoDB" id="9993796at2759"/>
<dbReference type="Proteomes" id="UP000184330">
    <property type="component" value="Unassembled WGS sequence"/>
</dbReference>
<keyword evidence="5 7" id="KW-0503">Monooxygenase</keyword>
<keyword evidence="8" id="KW-1185">Reference proteome</keyword>
<gene>
    <name evidence="7" type="ORF">PAC_15969</name>
</gene>
<keyword evidence="2" id="KW-0285">Flavoprotein</keyword>